<keyword evidence="6 8" id="KW-1133">Transmembrane helix</keyword>
<dbReference type="STRING" id="1471761.B0W44_11270"/>
<evidence type="ECO:0000313" key="9">
    <source>
        <dbReference type="EMBL" id="AQS56259.1"/>
    </source>
</evidence>
<feature type="transmembrane region" description="Helical" evidence="8">
    <location>
        <begin position="333"/>
        <end position="351"/>
    </location>
</feature>
<proteinExistence type="inferred from homology"/>
<dbReference type="Pfam" id="PF03845">
    <property type="entry name" value="Spore_permease"/>
    <property type="match status" value="1"/>
</dbReference>
<evidence type="ECO:0000256" key="3">
    <source>
        <dbReference type="ARBA" id="ARBA00022448"/>
    </source>
</evidence>
<comment type="subcellular location">
    <subcellularLocation>
        <location evidence="1">Membrane</location>
        <topology evidence="1">Multi-pass membrane protein</topology>
    </subcellularLocation>
</comment>
<feature type="transmembrane region" description="Helical" evidence="8">
    <location>
        <begin position="244"/>
        <end position="265"/>
    </location>
</feature>
<evidence type="ECO:0000313" key="10">
    <source>
        <dbReference type="Proteomes" id="UP000188603"/>
    </source>
</evidence>
<reference evidence="9 10" key="1">
    <citation type="journal article" date="2015" name="Int. J. Syst. Evol. Microbiol.">
        <title>Novibacillus thermophilus gen. nov., sp. nov., a Gram-staining-negative and moderately thermophilic member of the family Thermoactinomycetaceae.</title>
        <authorList>
            <person name="Yang G."/>
            <person name="Chen J."/>
            <person name="Zhou S."/>
        </authorList>
    </citation>
    <scope>NUCLEOTIDE SEQUENCE [LARGE SCALE GENOMIC DNA]</scope>
    <source>
        <strain evidence="9 10">SG-1</strain>
    </source>
</reference>
<dbReference type="PANTHER" id="PTHR34975">
    <property type="entry name" value="SPORE GERMINATION PROTEIN A2"/>
    <property type="match status" value="1"/>
</dbReference>
<dbReference type="PANTHER" id="PTHR34975:SF2">
    <property type="entry name" value="SPORE GERMINATION PROTEIN A2"/>
    <property type="match status" value="1"/>
</dbReference>
<dbReference type="OrthoDB" id="2661055at2"/>
<feature type="transmembrane region" description="Helical" evidence="8">
    <location>
        <begin position="299"/>
        <end position="321"/>
    </location>
</feature>
<evidence type="ECO:0000256" key="8">
    <source>
        <dbReference type="SAM" id="Phobius"/>
    </source>
</evidence>
<keyword evidence="5 8" id="KW-0812">Transmembrane</keyword>
<feature type="transmembrane region" description="Helical" evidence="8">
    <location>
        <begin position="143"/>
        <end position="161"/>
    </location>
</feature>
<evidence type="ECO:0000256" key="7">
    <source>
        <dbReference type="ARBA" id="ARBA00023136"/>
    </source>
</evidence>
<dbReference type="GO" id="GO:0009847">
    <property type="term" value="P:spore germination"/>
    <property type="evidence" value="ECO:0007669"/>
    <property type="project" value="InterPro"/>
</dbReference>
<feature type="transmembrane region" description="Helical" evidence="8">
    <location>
        <begin position="363"/>
        <end position="384"/>
    </location>
</feature>
<dbReference type="NCBIfam" id="TIGR00912">
    <property type="entry name" value="2A0309"/>
    <property type="match status" value="1"/>
</dbReference>
<dbReference type="AlphaFoldDB" id="A0A1U9K872"/>
<dbReference type="EMBL" id="CP019699">
    <property type="protein sequence ID" value="AQS56259.1"/>
    <property type="molecule type" value="Genomic_DNA"/>
</dbReference>
<dbReference type="KEGG" id="ntr:B0W44_11270"/>
<evidence type="ECO:0000256" key="2">
    <source>
        <dbReference type="ARBA" id="ARBA00007998"/>
    </source>
</evidence>
<gene>
    <name evidence="9" type="ORF">B0W44_11270</name>
</gene>
<evidence type="ECO:0000256" key="6">
    <source>
        <dbReference type="ARBA" id="ARBA00022989"/>
    </source>
</evidence>
<comment type="similarity">
    <text evidence="2">Belongs to the amino acid-polyamine-organocation (APC) superfamily. Spore germination protein (SGP) (TC 2.A.3.9) family.</text>
</comment>
<dbReference type="RefSeq" id="WP_077720117.1">
    <property type="nucleotide sequence ID" value="NZ_CP019699.1"/>
</dbReference>
<feature type="transmembrane region" description="Helical" evidence="8">
    <location>
        <begin position="210"/>
        <end position="232"/>
    </location>
</feature>
<dbReference type="Gene3D" id="1.20.1740.10">
    <property type="entry name" value="Amino acid/polyamine transporter I"/>
    <property type="match status" value="1"/>
</dbReference>
<accession>A0A1U9K872</accession>
<dbReference type="Proteomes" id="UP000188603">
    <property type="component" value="Chromosome"/>
</dbReference>
<keyword evidence="10" id="KW-1185">Reference proteome</keyword>
<dbReference type="InterPro" id="IPR004761">
    <property type="entry name" value="Spore_GerAB"/>
</dbReference>
<feature type="transmembrane region" description="Helical" evidence="8">
    <location>
        <begin position="58"/>
        <end position="77"/>
    </location>
</feature>
<dbReference type="GO" id="GO:0016020">
    <property type="term" value="C:membrane"/>
    <property type="evidence" value="ECO:0007669"/>
    <property type="project" value="UniProtKB-SubCell"/>
</dbReference>
<name>A0A1U9K872_9BACL</name>
<protein>
    <submittedName>
        <fullName evidence="9">Uncharacterized protein</fullName>
    </submittedName>
</protein>
<keyword evidence="3" id="KW-0813">Transport</keyword>
<evidence type="ECO:0000256" key="5">
    <source>
        <dbReference type="ARBA" id="ARBA00022692"/>
    </source>
</evidence>
<evidence type="ECO:0000256" key="4">
    <source>
        <dbReference type="ARBA" id="ARBA00022544"/>
    </source>
</evidence>
<evidence type="ECO:0000256" key="1">
    <source>
        <dbReference type="ARBA" id="ARBA00004141"/>
    </source>
</evidence>
<feature type="transmembrane region" description="Helical" evidence="8">
    <location>
        <begin position="173"/>
        <end position="190"/>
    </location>
</feature>
<keyword evidence="4" id="KW-0309">Germination</keyword>
<feature type="transmembrane region" description="Helical" evidence="8">
    <location>
        <begin position="27"/>
        <end position="46"/>
    </location>
</feature>
<feature type="transmembrane region" description="Helical" evidence="8">
    <location>
        <begin position="107"/>
        <end position="131"/>
    </location>
</feature>
<keyword evidence="7 8" id="KW-0472">Membrane</keyword>
<organism evidence="9 10">
    <name type="scientific">Novibacillus thermophilus</name>
    <dbReference type="NCBI Taxonomy" id="1471761"/>
    <lineage>
        <taxon>Bacteria</taxon>
        <taxon>Bacillati</taxon>
        <taxon>Bacillota</taxon>
        <taxon>Bacilli</taxon>
        <taxon>Bacillales</taxon>
        <taxon>Thermoactinomycetaceae</taxon>
        <taxon>Novibacillus</taxon>
    </lineage>
</organism>
<sequence length="396" mass="44234">MSKANASTSDRQQQTTQTAASEQVFTFWQAAAIVPSTLLGAGVLTLPRELALATDSNSFLPMLVSGAFFLFVVWMITKLGQRFSGLTIVGYTQKLLTFAGNQRIGRVLAFPVLAVVGIWWLLSVAAALRIFGEAQRSVVFPDTPLWFIVGTMLFVSALVAANRAEVIARLNEFLLPIIVIPLVLIVILALDNAEWTNLLPLVNMSWGEFWRGVLQSFFAYQGVSVIAVFMASYQQPEKAVRSHFTGIGIMIVVYIMVTMTTMAAFPHKELERLMWPTLELVKLTQIPGLIFERLESGFLAIWVVAVFTTLANLLTAAVHLFSEYSGIKQEQRVWIMLPLALLVFVVALWPQDVYQTFEFAKKVQMAGFVMAIAIPPPLLILAWLRRMGRDREKESR</sequence>